<sequence length="126" mass="14482">MSEAESFNEALKDFRKAVVRIVFKYEPIQINFVRLEITKKGKLDKIVFKKPEQFINAKKMKFLLMSSDNLLVEDGKFKITGKIGECIFKGDIVSDEIICDVNGRKNKKAIAAYLYTSEELIGLSFY</sequence>
<dbReference type="KEGG" id="ptq:P700755_003716"/>
<protein>
    <submittedName>
        <fullName evidence="1">Uncharacterized protein</fullName>
    </submittedName>
</protein>
<gene>
    <name evidence="1" type="ordered locus">P700755_003716</name>
</gene>
<proteinExistence type="predicted"/>
<accession>K4IIW0</accession>
<dbReference type="RefSeq" id="WP_015025847.1">
    <property type="nucleotide sequence ID" value="NC_018721.1"/>
</dbReference>
<reference evidence="1" key="2">
    <citation type="submission" date="2012-09" db="EMBL/GenBank/DDBJ databases">
        <title>The complete sequence of Psychroflexus torquis an extreme psychrophile from sea-ice that is stimulated by light.</title>
        <authorList>
            <person name="Feng S."/>
            <person name="Powell S.M."/>
            <person name="Bowman J.P."/>
        </authorList>
    </citation>
    <scope>NUCLEOTIDE SEQUENCE [LARGE SCALE GENOMIC DNA]</scope>
    <source>
        <strain evidence="1">ATCC 700755</strain>
    </source>
</reference>
<dbReference type="HOGENOM" id="CLU_1979703_0_0_10"/>
<dbReference type="EMBL" id="CP003879">
    <property type="protein sequence ID" value="AFU70304.1"/>
    <property type="molecule type" value="Genomic_DNA"/>
</dbReference>
<keyword evidence="2" id="KW-1185">Reference proteome</keyword>
<reference evidence="1" key="1">
    <citation type="submission" date="2006-03" db="EMBL/GenBank/DDBJ databases">
        <authorList>
            <person name="Bowman J."/>
            <person name="Ferriera S."/>
            <person name="Johnson J."/>
            <person name="Kravitz S."/>
            <person name="Halpern A."/>
            <person name="Remington K."/>
            <person name="Beeson K."/>
            <person name="Tran B."/>
            <person name="Rogers Y.-H."/>
            <person name="Friedman R."/>
            <person name="Venter J.C."/>
        </authorList>
    </citation>
    <scope>NUCLEOTIDE SEQUENCE [LARGE SCALE GENOMIC DNA]</scope>
    <source>
        <strain evidence="1">ATCC 700755</strain>
    </source>
</reference>
<evidence type="ECO:0000313" key="1">
    <source>
        <dbReference type="EMBL" id="AFU70304.1"/>
    </source>
</evidence>
<name>K4IIW0_PSYTT</name>
<dbReference type="AlphaFoldDB" id="K4IIW0"/>
<dbReference type="Proteomes" id="UP000008514">
    <property type="component" value="Chromosome"/>
</dbReference>
<evidence type="ECO:0000313" key="2">
    <source>
        <dbReference type="Proteomes" id="UP000008514"/>
    </source>
</evidence>
<organism evidence="1 2">
    <name type="scientific">Psychroflexus torquis (strain ATCC 700755 / CIP 106069 / ACAM 623)</name>
    <dbReference type="NCBI Taxonomy" id="313595"/>
    <lineage>
        <taxon>Bacteria</taxon>
        <taxon>Pseudomonadati</taxon>
        <taxon>Bacteroidota</taxon>
        <taxon>Flavobacteriia</taxon>
        <taxon>Flavobacteriales</taxon>
        <taxon>Flavobacteriaceae</taxon>
        <taxon>Psychroflexus</taxon>
    </lineage>
</organism>